<dbReference type="EMBL" id="FMBM01000002">
    <property type="protein sequence ID" value="SCC81542.1"/>
    <property type="molecule type" value="Genomic_DNA"/>
</dbReference>
<dbReference type="InterPro" id="IPR000073">
    <property type="entry name" value="AB_hydrolase_1"/>
</dbReference>
<dbReference type="STRING" id="1653334.GA0071312_2487"/>
<dbReference type="AlphaFoldDB" id="A0A0P8A3D7"/>
<dbReference type="Gene3D" id="3.40.50.1820">
    <property type="entry name" value="alpha/beta hydrolase"/>
    <property type="match status" value="1"/>
</dbReference>
<keyword evidence="2" id="KW-0378">Hydrolase</keyword>
<evidence type="ECO:0000313" key="4">
    <source>
        <dbReference type="Proteomes" id="UP000050497"/>
    </source>
</evidence>
<proteinExistence type="predicted"/>
<dbReference type="GO" id="GO:0018785">
    <property type="term" value="F:haloacetate dehalogenase activity"/>
    <property type="evidence" value="ECO:0007669"/>
    <property type="project" value="UniProtKB-EC"/>
</dbReference>
<dbReference type="InterPro" id="IPR029058">
    <property type="entry name" value="AB_hydrolase_fold"/>
</dbReference>
<dbReference type="EMBL" id="LJSX01000004">
    <property type="protein sequence ID" value="KPQ11963.1"/>
    <property type="molecule type" value="Genomic_DNA"/>
</dbReference>
<dbReference type="PATRIC" id="fig|1653334.4.peg.1484"/>
<gene>
    <name evidence="2" type="primary">dehH</name>
    <name evidence="3" type="ORF">GA0071312_2487</name>
    <name evidence="2" type="ORF">HLUCCO17_03980</name>
</gene>
<evidence type="ECO:0000313" key="2">
    <source>
        <dbReference type="EMBL" id="KPQ11963.1"/>
    </source>
</evidence>
<dbReference type="Proteomes" id="UP000182800">
    <property type="component" value="Unassembled WGS sequence"/>
</dbReference>
<comment type="caution">
    <text evidence="2">The sequence shown here is derived from an EMBL/GenBank/DDBJ whole genome shotgun (WGS) entry which is preliminary data.</text>
</comment>
<dbReference type="SUPFAM" id="SSF53474">
    <property type="entry name" value="alpha/beta-Hydrolases"/>
    <property type="match status" value="1"/>
</dbReference>
<dbReference type="PRINTS" id="PR00111">
    <property type="entry name" value="ABHYDROLASE"/>
</dbReference>
<evidence type="ECO:0000259" key="1">
    <source>
        <dbReference type="Pfam" id="PF00561"/>
    </source>
</evidence>
<accession>A0A0P8A3D7</accession>
<dbReference type="OrthoDB" id="9812774at2"/>
<dbReference type="EC" id="3.8.1.3" evidence="2"/>
<dbReference type="Pfam" id="PF00561">
    <property type="entry name" value="Abhydrolase_1"/>
    <property type="match status" value="1"/>
</dbReference>
<dbReference type="Proteomes" id="UP000050497">
    <property type="component" value="Unassembled WGS sequence"/>
</dbReference>
<dbReference type="RefSeq" id="WP_074445222.1">
    <property type="nucleotide sequence ID" value="NZ_FMBM01000002.1"/>
</dbReference>
<name>A0A0P8A3D7_9HYPH</name>
<reference evidence="2 4" key="1">
    <citation type="submission" date="2015-09" db="EMBL/GenBank/DDBJ databases">
        <title>Identification and resolution of microdiversity through metagenomic sequencing of parallel consortia.</title>
        <authorList>
            <person name="Nelson W.C."/>
            <person name="Romine M.F."/>
            <person name="Lindemann S.R."/>
        </authorList>
    </citation>
    <scope>NUCLEOTIDE SEQUENCE [LARGE SCALE GENOMIC DNA]</scope>
    <source>
        <strain evidence="2">HL-109</strain>
    </source>
</reference>
<feature type="domain" description="AB hydrolase-1" evidence="1">
    <location>
        <begin position="32"/>
        <end position="224"/>
    </location>
</feature>
<keyword evidence="5" id="KW-1185">Reference proteome</keyword>
<dbReference type="PANTHER" id="PTHR43329">
    <property type="entry name" value="EPOXIDE HYDROLASE"/>
    <property type="match status" value="1"/>
</dbReference>
<evidence type="ECO:0000313" key="5">
    <source>
        <dbReference type="Proteomes" id="UP000182800"/>
    </source>
</evidence>
<organism evidence="2 4">
    <name type="scientific">Saliniramus fredricksonii</name>
    <dbReference type="NCBI Taxonomy" id="1653334"/>
    <lineage>
        <taxon>Bacteria</taxon>
        <taxon>Pseudomonadati</taxon>
        <taxon>Pseudomonadota</taxon>
        <taxon>Alphaproteobacteria</taxon>
        <taxon>Hyphomicrobiales</taxon>
        <taxon>Salinarimonadaceae</taxon>
        <taxon>Saliniramus</taxon>
    </lineage>
</organism>
<reference evidence="3 5" key="2">
    <citation type="submission" date="2016-08" db="EMBL/GenBank/DDBJ databases">
        <authorList>
            <person name="Varghese N."/>
            <person name="Submissions Spin"/>
        </authorList>
    </citation>
    <scope>NUCLEOTIDE SEQUENCE [LARGE SCALE GENOMIC DNA]</scope>
    <source>
        <strain evidence="3 5">HL-109</strain>
    </source>
</reference>
<sequence length="307" mass="33972">MSENHDFFPGFASGYFATEQGQVFVRHGGEGPPLLLLHGFPQTHVCWHRVAGQLAKNHHVVLMDLRGYGWSSAPRGDGGRETYSKRAMGRDAVKVMSDLGHTRFALVGHDRGARVGYRLALDHPGRLTHLGLIDILPTIRVWERIESGAIPGAHWEFLSRPEPGPEEAIGKDATAFFEKLMSGWTQDGTLDVFDRRALQAYRRASNDPSRIHAFCEDYRAGATTDRAQDEADLAAARTISARTCVIWGEFYLSGSDEPGSDTALDVWRNSFAPRAEGGGIRSGHFLAEENPRDMLAILEPFLMTQAD</sequence>
<evidence type="ECO:0000313" key="3">
    <source>
        <dbReference type="EMBL" id="SCC81542.1"/>
    </source>
</evidence>
<protein>
    <submittedName>
        <fullName evidence="2">Haloacetate dehalogenase</fullName>
        <ecNumber evidence="2">3.8.1.3</ecNumber>
    </submittedName>
</protein>